<evidence type="ECO:0000256" key="3">
    <source>
        <dbReference type="ARBA" id="ARBA00022692"/>
    </source>
</evidence>
<evidence type="ECO:0000256" key="1">
    <source>
        <dbReference type="ARBA" id="ARBA00004167"/>
    </source>
</evidence>
<organism evidence="8">
    <name type="scientific">Thiolapillus brandeum</name>
    <dbReference type="NCBI Taxonomy" id="1076588"/>
    <lineage>
        <taxon>Bacteria</taxon>
        <taxon>Pseudomonadati</taxon>
        <taxon>Pseudomonadota</taxon>
        <taxon>Gammaproteobacteria</taxon>
        <taxon>Chromatiales</taxon>
        <taxon>Sedimenticolaceae</taxon>
        <taxon>Thiolapillus</taxon>
    </lineage>
</organism>
<evidence type="ECO:0000256" key="2">
    <source>
        <dbReference type="ARBA" id="ARBA00007862"/>
    </source>
</evidence>
<dbReference type="PIRSF" id="PIRSF005651">
    <property type="entry name" value="HflC"/>
    <property type="match status" value="1"/>
</dbReference>
<comment type="similarity">
    <text evidence="2 6">Belongs to the band 7/mec-2 family. HflC subfamily.</text>
</comment>
<evidence type="ECO:0000256" key="6">
    <source>
        <dbReference type="PIRNR" id="PIRNR005651"/>
    </source>
</evidence>
<dbReference type="SUPFAM" id="SSF117892">
    <property type="entry name" value="Band 7/SPFH domain"/>
    <property type="match status" value="1"/>
</dbReference>
<keyword evidence="4" id="KW-1133">Transmembrane helix</keyword>
<dbReference type="CDD" id="cd03405">
    <property type="entry name" value="SPFH_HflC"/>
    <property type="match status" value="1"/>
</dbReference>
<keyword evidence="3" id="KW-0812">Transmembrane</keyword>
<dbReference type="PANTHER" id="PTHR42911:SF1">
    <property type="entry name" value="MODULATOR OF FTSH PROTEASE HFLC"/>
    <property type="match status" value="1"/>
</dbReference>
<accession>A0A7C5MZE9</accession>
<comment type="caution">
    <text evidence="8">The sequence shown here is derived from an EMBL/GenBank/DDBJ whole genome shotgun (WGS) entry which is preliminary data.</text>
</comment>
<dbReference type="SMART" id="SM00244">
    <property type="entry name" value="PHB"/>
    <property type="match status" value="1"/>
</dbReference>
<proteinExistence type="inferred from homology"/>
<keyword evidence="8" id="KW-0378">Hydrolase</keyword>
<evidence type="ECO:0000259" key="7">
    <source>
        <dbReference type="SMART" id="SM00244"/>
    </source>
</evidence>
<dbReference type="InterPro" id="IPR001972">
    <property type="entry name" value="Stomatin_HflK_fam"/>
</dbReference>
<comment type="function">
    <text evidence="6">HflC and HflK could regulate a protease.</text>
</comment>
<feature type="domain" description="Band 7" evidence="7">
    <location>
        <begin position="22"/>
        <end position="185"/>
    </location>
</feature>
<dbReference type="EMBL" id="DROM01000189">
    <property type="protein sequence ID" value="HHH13202.1"/>
    <property type="molecule type" value="Genomic_DNA"/>
</dbReference>
<evidence type="ECO:0000313" key="8">
    <source>
        <dbReference type="EMBL" id="HHH13202.1"/>
    </source>
</evidence>
<dbReference type="Gene3D" id="3.30.479.30">
    <property type="entry name" value="Band 7 domain"/>
    <property type="match status" value="1"/>
</dbReference>
<dbReference type="InterPro" id="IPR036013">
    <property type="entry name" value="Band_7/SPFH_dom_sf"/>
</dbReference>
<dbReference type="InterPro" id="IPR010200">
    <property type="entry name" value="HflC"/>
</dbReference>
<dbReference type="Proteomes" id="UP000886100">
    <property type="component" value="Unassembled WGS sequence"/>
</dbReference>
<dbReference type="Pfam" id="PF01145">
    <property type="entry name" value="Band_7"/>
    <property type="match status" value="1"/>
</dbReference>
<sequence length="292" mass="33637">MNSPKAMLLAGVAVLALLVGSASLFVVQEYETALLLRLGKIVDSDFKPGLHFKLPVIQTVEKFDSRLQTLDAKPEHFLTSEKKFVVVDSYIKWRIDDTAQYYRSTRGNMLTTSRLLGERINAALRDEFGKRTINEVISGERTEIMEQLTRKADENASDLGVEIVDVRIKRIDFPPEISNRVYERMRTERERVARELRAQGAEAAERIRADADRQKTEILAEAYRKAEEIRGRGDAEAAAIYAEAFSKDTEFYSFWRSLNAYRKVFNDAKSLMVLDPDSEFFRYFRNQQGERQ</sequence>
<dbReference type="AlphaFoldDB" id="A0A7C5MZE9"/>
<dbReference type="GO" id="GO:0006508">
    <property type="term" value="P:proteolysis"/>
    <property type="evidence" value="ECO:0007669"/>
    <property type="project" value="UniProtKB-KW"/>
</dbReference>
<dbReference type="PANTHER" id="PTHR42911">
    <property type="entry name" value="MODULATOR OF FTSH PROTEASE HFLC"/>
    <property type="match status" value="1"/>
</dbReference>
<dbReference type="GO" id="GO:0008233">
    <property type="term" value="F:peptidase activity"/>
    <property type="evidence" value="ECO:0007669"/>
    <property type="project" value="UniProtKB-KW"/>
</dbReference>
<protein>
    <recommendedName>
        <fullName evidence="6">Protein HflC</fullName>
    </recommendedName>
</protein>
<dbReference type="InterPro" id="IPR001107">
    <property type="entry name" value="Band_7"/>
</dbReference>
<dbReference type="PRINTS" id="PR00721">
    <property type="entry name" value="STOMATIN"/>
</dbReference>
<dbReference type="NCBIfam" id="TIGR01932">
    <property type="entry name" value="hflC"/>
    <property type="match status" value="1"/>
</dbReference>
<gene>
    <name evidence="8" type="primary">hflC</name>
    <name evidence="8" type="ORF">ENJ98_03105</name>
</gene>
<evidence type="ECO:0000256" key="5">
    <source>
        <dbReference type="ARBA" id="ARBA00023136"/>
    </source>
</evidence>
<name>A0A7C5MZE9_9GAMM</name>
<keyword evidence="8" id="KW-0645">Protease</keyword>
<keyword evidence="5" id="KW-0472">Membrane</keyword>
<evidence type="ECO:0000256" key="4">
    <source>
        <dbReference type="ARBA" id="ARBA00022989"/>
    </source>
</evidence>
<comment type="subcellular location">
    <subcellularLocation>
        <location evidence="1">Membrane</location>
        <topology evidence="1">Single-pass membrane protein</topology>
    </subcellularLocation>
</comment>
<dbReference type="GO" id="GO:0016020">
    <property type="term" value="C:membrane"/>
    <property type="evidence" value="ECO:0007669"/>
    <property type="project" value="UniProtKB-SubCell"/>
</dbReference>
<reference evidence="8" key="1">
    <citation type="journal article" date="2020" name="mSystems">
        <title>Genome- and Community-Level Interaction Insights into Carbon Utilization and Element Cycling Functions of Hydrothermarchaeota in Hydrothermal Sediment.</title>
        <authorList>
            <person name="Zhou Z."/>
            <person name="Liu Y."/>
            <person name="Xu W."/>
            <person name="Pan J."/>
            <person name="Luo Z.H."/>
            <person name="Li M."/>
        </authorList>
    </citation>
    <scope>NUCLEOTIDE SEQUENCE [LARGE SCALE GENOMIC DNA]</scope>
    <source>
        <strain evidence="8">HyVt-535</strain>
    </source>
</reference>